<dbReference type="Proteomes" id="UP000198860">
    <property type="component" value="Unassembled WGS sequence"/>
</dbReference>
<feature type="compositionally biased region" description="Basic and acidic residues" evidence="1">
    <location>
        <begin position="42"/>
        <end position="53"/>
    </location>
</feature>
<protein>
    <submittedName>
        <fullName evidence="2">Uncharacterized protein</fullName>
    </submittedName>
</protein>
<feature type="region of interest" description="Disordered" evidence="1">
    <location>
        <begin position="28"/>
        <end position="68"/>
    </location>
</feature>
<dbReference type="EMBL" id="FNIZ01000032">
    <property type="protein sequence ID" value="SDP75000.1"/>
    <property type="molecule type" value="Genomic_DNA"/>
</dbReference>
<sequence>MVHVPDAAYPFINMILLAACETEEVPQEVEAVKADETEEYDDKFNDRDGDVIEKATTASDPDSNEEEYESKYDKRLMVFIEDGKVLTKLVTWMVKNHIHMEHSSRDCRRRKDISCFHPSKSLYFVS</sequence>
<evidence type="ECO:0000256" key="1">
    <source>
        <dbReference type="SAM" id="MobiDB-lite"/>
    </source>
</evidence>
<dbReference type="RefSeq" id="WP_089654791.1">
    <property type="nucleotide sequence ID" value="NZ_FNIZ01000032.1"/>
</dbReference>
<dbReference type="AlphaFoldDB" id="A0A1H0V975"/>
<reference evidence="3" key="1">
    <citation type="submission" date="2016-10" db="EMBL/GenBank/DDBJ databases">
        <authorList>
            <person name="Varghese N."/>
            <person name="Submissions S."/>
        </authorList>
    </citation>
    <scope>NUCLEOTIDE SEQUENCE [LARGE SCALE GENOMIC DNA]</scope>
    <source>
        <strain evidence="3">CGMCC 1.3703</strain>
    </source>
</reference>
<evidence type="ECO:0000313" key="3">
    <source>
        <dbReference type="Proteomes" id="UP000198860"/>
    </source>
</evidence>
<accession>A0A1H0V975</accession>
<evidence type="ECO:0000313" key="2">
    <source>
        <dbReference type="EMBL" id="SDP75000.1"/>
    </source>
</evidence>
<proteinExistence type="predicted"/>
<gene>
    <name evidence="2" type="ORF">SAMN05421677_1328</name>
</gene>
<name>A0A1H0V975_HALAD</name>
<organism evidence="2 3">
    <name type="scientific">Halobacillus aidingensis</name>
    <dbReference type="NCBI Taxonomy" id="240303"/>
    <lineage>
        <taxon>Bacteria</taxon>
        <taxon>Bacillati</taxon>
        <taxon>Bacillota</taxon>
        <taxon>Bacilli</taxon>
        <taxon>Bacillales</taxon>
        <taxon>Bacillaceae</taxon>
        <taxon>Halobacillus</taxon>
    </lineage>
</organism>
<keyword evidence="3" id="KW-1185">Reference proteome</keyword>